<evidence type="ECO:0000313" key="2">
    <source>
        <dbReference type="EMBL" id="QDP45544.1"/>
    </source>
</evidence>
<dbReference type="EMBL" id="MN062720">
    <property type="protein sequence ID" value="QDP45544.1"/>
    <property type="molecule type" value="Genomic_DNA"/>
</dbReference>
<evidence type="ECO:0000313" key="3">
    <source>
        <dbReference type="Proteomes" id="UP000315280"/>
    </source>
</evidence>
<feature type="compositionally biased region" description="Basic and acidic residues" evidence="1">
    <location>
        <begin position="23"/>
        <end position="70"/>
    </location>
</feature>
<dbReference type="Proteomes" id="UP000315280">
    <property type="component" value="Segment"/>
</dbReference>
<organism evidence="2 3">
    <name type="scientific">Microbacterium phage FuzzBuster</name>
    <dbReference type="NCBI Taxonomy" id="2590935"/>
    <lineage>
        <taxon>Viruses</taxon>
        <taxon>Duplodnaviria</taxon>
        <taxon>Heunggongvirae</taxon>
        <taxon>Uroviricota</taxon>
        <taxon>Caudoviricetes</taxon>
        <taxon>Hodgkinviridae</taxon>
        <taxon>Fuzzbustervirus</taxon>
        <taxon>Fuzzbustervirus fuzzbuster</taxon>
    </lineage>
</organism>
<proteinExistence type="predicted"/>
<evidence type="ECO:0000256" key="1">
    <source>
        <dbReference type="SAM" id="MobiDB-lite"/>
    </source>
</evidence>
<feature type="region of interest" description="Disordered" evidence="1">
    <location>
        <begin position="1"/>
        <end position="98"/>
    </location>
</feature>
<protein>
    <submittedName>
        <fullName evidence="2">Uncharacterized protein</fullName>
    </submittedName>
</protein>
<accession>A0A516KV40</accession>
<sequence>MAAAIHNLSDQHPKPATTAAGTPEEKGPIMAKDKGKKKDDEKVEKKAKKGKAEEPPAKKGKKSKAEEAPAKGKKSKGGDSDGFAKPSEAPASGDGWQFTDDDHLGDLFLITPLRVEEIEDKFHPGEKKEIIVADIVHLNEKKPEKSELHENAWVFQGYLKGSLRGYIGQGQRVLGRLAKGDKKDRGNYPWILEDADDDDMKVAKAYVKYINDPLNAGKKSSDDDAKGGKKKKAKK</sequence>
<name>A0A516KV40_9CAUD</name>
<gene>
    <name evidence="2" type="primary">60</name>
    <name evidence="2" type="ORF">SEA_FUZZBUSTER_60</name>
</gene>
<reference evidence="2 3" key="1">
    <citation type="submission" date="2019-06" db="EMBL/GenBank/DDBJ databases">
        <authorList>
            <person name="Austin C.R."/>
            <person name="Baumgardner C.A."/>
            <person name="Baysinger H.J."/>
            <person name="David A.M."/>
            <person name="Folse N.B."/>
            <person name="Gammon C.A."/>
            <person name="Garcia V.M."/>
            <person name="Gobble C.S."/>
            <person name="Herold B.N."/>
            <person name="Huamancondor M.S."/>
            <person name="Matheson G.R."/>
            <person name="Mondragon I."/>
            <person name="Nemes S.A."/>
            <person name="Neri L.M."/>
            <person name="Renaud V.D."/>
            <person name="Rigsbee E.A."/>
            <person name="Rockette B.M."/>
            <person name="Santiago M.R."/>
            <person name="Savage M.D."/>
            <person name="Simpson J.M."/>
            <person name="Slentz J.N."/>
            <person name="Spencer B.G."/>
            <person name="White D.J."/>
            <person name="Yarboro C.B."/>
            <person name="Anderson E.L."/>
            <person name="Wallen J.R."/>
            <person name="Gainey M.D."/>
            <person name="Garlena R.A."/>
            <person name="Russell D.A."/>
            <person name="Pope W.H."/>
            <person name="Jacobs-Sera D."/>
            <person name="Hatfull G.F."/>
        </authorList>
    </citation>
    <scope>NUCLEOTIDE SEQUENCE [LARGE SCALE GENOMIC DNA]</scope>
</reference>
<feature type="region of interest" description="Disordered" evidence="1">
    <location>
        <begin position="213"/>
        <end position="235"/>
    </location>
</feature>
<keyword evidence="3" id="KW-1185">Reference proteome</keyword>